<name>A0A841GYF7_9BACT</name>
<feature type="transmembrane region" description="Helical" evidence="1">
    <location>
        <begin position="204"/>
        <end position="224"/>
    </location>
</feature>
<keyword evidence="1" id="KW-0472">Membrane</keyword>
<feature type="transmembrane region" description="Helical" evidence="1">
    <location>
        <begin position="130"/>
        <end position="155"/>
    </location>
</feature>
<feature type="transmembrane region" description="Helical" evidence="1">
    <location>
        <begin position="270"/>
        <end position="289"/>
    </location>
</feature>
<evidence type="ECO:0000256" key="1">
    <source>
        <dbReference type="SAM" id="Phobius"/>
    </source>
</evidence>
<gene>
    <name evidence="2" type="ORF">HNQ61_002370</name>
</gene>
<reference evidence="2 3" key="1">
    <citation type="submission" date="2020-08" db="EMBL/GenBank/DDBJ databases">
        <title>Genomic Encyclopedia of Type Strains, Phase IV (KMG-IV): sequencing the most valuable type-strain genomes for metagenomic binning, comparative biology and taxonomic classification.</title>
        <authorList>
            <person name="Goeker M."/>
        </authorList>
    </citation>
    <scope>NUCLEOTIDE SEQUENCE [LARGE SCALE GENOMIC DNA]</scope>
    <source>
        <strain evidence="2 3">DSM 29007</strain>
    </source>
</reference>
<protein>
    <submittedName>
        <fullName evidence="2">ABC-2 type transport system permease protein</fullName>
    </submittedName>
</protein>
<dbReference type="RefSeq" id="WP_170034663.1">
    <property type="nucleotide sequence ID" value="NZ_JABDTL010000001.1"/>
</dbReference>
<evidence type="ECO:0000313" key="2">
    <source>
        <dbReference type="EMBL" id="MBB6070749.1"/>
    </source>
</evidence>
<sequence>MPLAPDAVAGTIYDIGYRNYQGARLGRGYAFRTLYTHSLRTAFGLGRGIKSLWIPWFLFAVINFPAALQVAVGATLGEGVKLIEYHNYFGWVGVSVALFCAAQAPELVSRDQHNRVLPLYFSRALRTSDYALAKLAAMATAVFILSFTPLFIILIGRFGMATDFGAAVRAESGNFLPILGAGLVAAAVLGTLSLALSSLVSRRGIASAMVLGLYLVTFAIAGILSELEARASDYGLLLNPVFVVQGAILELFGKEAGRGNPIAQAHLPSGVYLGTVAGIAVLFTSILLYRYSRIRT</sequence>
<dbReference type="AlphaFoldDB" id="A0A841GYF7"/>
<feature type="transmembrane region" description="Helical" evidence="1">
    <location>
        <begin position="53"/>
        <end position="76"/>
    </location>
</feature>
<accession>A0A841GYF7</accession>
<keyword evidence="1" id="KW-1133">Transmembrane helix</keyword>
<comment type="caution">
    <text evidence="2">The sequence shown here is derived from an EMBL/GenBank/DDBJ whole genome shotgun (WGS) entry which is preliminary data.</text>
</comment>
<keyword evidence="3" id="KW-1185">Reference proteome</keyword>
<feature type="transmembrane region" description="Helical" evidence="1">
    <location>
        <begin position="88"/>
        <end position="109"/>
    </location>
</feature>
<proteinExistence type="predicted"/>
<keyword evidence="1" id="KW-0812">Transmembrane</keyword>
<organism evidence="2 3">
    <name type="scientific">Longimicrobium terrae</name>
    <dbReference type="NCBI Taxonomy" id="1639882"/>
    <lineage>
        <taxon>Bacteria</taxon>
        <taxon>Pseudomonadati</taxon>
        <taxon>Gemmatimonadota</taxon>
        <taxon>Longimicrobiia</taxon>
        <taxon>Longimicrobiales</taxon>
        <taxon>Longimicrobiaceae</taxon>
        <taxon>Longimicrobium</taxon>
    </lineage>
</organism>
<evidence type="ECO:0000313" key="3">
    <source>
        <dbReference type="Proteomes" id="UP000582837"/>
    </source>
</evidence>
<dbReference type="EMBL" id="JACHIA010000005">
    <property type="protein sequence ID" value="MBB6070749.1"/>
    <property type="molecule type" value="Genomic_DNA"/>
</dbReference>
<dbReference type="Proteomes" id="UP000582837">
    <property type="component" value="Unassembled WGS sequence"/>
</dbReference>
<feature type="transmembrane region" description="Helical" evidence="1">
    <location>
        <begin position="175"/>
        <end position="197"/>
    </location>
</feature>